<proteinExistence type="predicted"/>
<dbReference type="PANTHER" id="PTHR30294">
    <property type="entry name" value="MEMBRANE COMPONENT OF ABC TRANSPORTER YHHJ-RELATED"/>
    <property type="match status" value="1"/>
</dbReference>
<keyword evidence="2" id="KW-1003">Cell membrane</keyword>
<reference evidence="9" key="1">
    <citation type="submission" date="2016-10" db="EMBL/GenBank/DDBJ databases">
        <authorList>
            <person name="Varghese N."/>
            <person name="Submissions S."/>
        </authorList>
    </citation>
    <scope>NUCLEOTIDE SEQUENCE [LARGE SCALE GENOMIC DNA]</scope>
    <source>
        <strain evidence="9">ATCC 35263</strain>
    </source>
</reference>
<dbReference type="InterPro" id="IPR013525">
    <property type="entry name" value="ABC2_TM"/>
</dbReference>
<evidence type="ECO:0000256" key="2">
    <source>
        <dbReference type="ARBA" id="ARBA00022475"/>
    </source>
</evidence>
<comment type="subcellular location">
    <subcellularLocation>
        <location evidence="1">Cell membrane</location>
        <topology evidence="1">Multi-pass membrane protein</topology>
    </subcellularLocation>
</comment>
<dbReference type="GO" id="GO:0140359">
    <property type="term" value="F:ABC-type transporter activity"/>
    <property type="evidence" value="ECO:0007669"/>
    <property type="project" value="InterPro"/>
</dbReference>
<name>A0A1H6FJV5_THEAL</name>
<feature type="transmembrane region" description="Helical" evidence="6">
    <location>
        <begin position="331"/>
        <end position="353"/>
    </location>
</feature>
<keyword evidence="4 6" id="KW-1133">Transmembrane helix</keyword>
<feature type="transmembrane region" description="Helical" evidence="6">
    <location>
        <begin position="418"/>
        <end position="437"/>
    </location>
</feature>
<keyword evidence="9" id="KW-1185">Reference proteome</keyword>
<dbReference type="Pfam" id="PF12698">
    <property type="entry name" value="ABC2_membrane_3"/>
    <property type="match status" value="1"/>
</dbReference>
<dbReference type="AlphaFoldDB" id="A0A1H6FJV5"/>
<dbReference type="STRING" id="29539.SAMN02745716_0673"/>
<evidence type="ECO:0000313" key="9">
    <source>
        <dbReference type="Proteomes" id="UP000222056"/>
    </source>
</evidence>
<evidence type="ECO:0000256" key="1">
    <source>
        <dbReference type="ARBA" id="ARBA00004651"/>
    </source>
</evidence>
<dbReference type="InterPro" id="IPR051449">
    <property type="entry name" value="ABC-2_transporter_component"/>
</dbReference>
<evidence type="ECO:0000256" key="5">
    <source>
        <dbReference type="ARBA" id="ARBA00023136"/>
    </source>
</evidence>
<dbReference type="RefSeq" id="WP_177169293.1">
    <property type="nucleotide sequence ID" value="NZ_FNWJ01000001.1"/>
</dbReference>
<keyword evidence="5 6" id="KW-0472">Membrane</keyword>
<sequence>MTALLRKDLLILRRSPLLLALLLLYPVVLALLVGLALSRGPEKPRIAIVDQLPPEERTVQIAGREFDLPTAARELRKAVEPVSVASPREAERLVRRGEVLAAIVIPPDTIDRLQSRLEPARVTVLYNAEDPVKARFVNDTIKARLRDANAAIGRALVDAALDDLGLVLNGGRVSIFGREIEILGLRGSERELRAAARSTSGETRRRIERVARFASLARRNLGASGGLLRALSEPISVEERIVRGRRGSLDQFAVAVAVGLAVMFVAMLLGAGGLALEREEGVLGRLRRVAGIDRILLAKALLATLAGLVGGALLVLVTARLVPAVSSGPPVWLVALAFAGGAFGCVGLALGALARDTRASSLLAVLAGLPLALLALVPSGAVDRQVYDLARLLSAIFPFSPALDALERGLRGALAPGALLHLAVLALAYGALARIALRRPAPGAP</sequence>
<dbReference type="PANTHER" id="PTHR30294:SF29">
    <property type="entry name" value="MULTIDRUG ABC TRANSPORTER PERMEASE YBHS-RELATED"/>
    <property type="match status" value="1"/>
</dbReference>
<feature type="transmembrane region" description="Helical" evidence="6">
    <location>
        <begin position="252"/>
        <end position="276"/>
    </location>
</feature>
<evidence type="ECO:0000313" key="8">
    <source>
        <dbReference type="EMBL" id="SEH11147.1"/>
    </source>
</evidence>
<organism evidence="8 9">
    <name type="scientific">Thermoleophilum album</name>
    <dbReference type="NCBI Taxonomy" id="29539"/>
    <lineage>
        <taxon>Bacteria</taxon>
        <taxon>Bacillati</taxon>
        <taxon>Actinomycetota</taxon>
        <taxon>Thermoleophilia</taxon>
        <taxon>Thermoleophilales</taxon>
        <taxon>Thermoleophilaceae</taxon>
        <taxon>Thermoleophilum</taxon>
    </lineage>
</organism>
<evidence type="ECO:0000256" key="6">
    <source>
        <dbReference type="SAM" id="Phobius"/>
    </source>
</evidence>
<protein>
    <submittedName>
        <fullName evidence="8">ABC-2 type transport system permease protein</fullName>
    </submittedName>
</protein>
<dbReference type="Proteomes" id="UP000222056">
    <property type="component" value="Unassembled WGS sequence"/>
</dbReference>
<evidence type="ECO:0000259" key="7">
    <source>
        <dbReference type="Pfam" id="PF12698"/>
    </source>
</evidence>
<evidence type="ECO:0000256" key="3">
    <source>
        <dbReference type="ARBA" id="ARBA00022692"/>
    </source>
</evidence>
<feature type="domain" description="ABC-2 type transporter transmembrane" evidence="7">
    <location>
        <begin position="19"/>
        <end position="433"/>
    </location>
</feature>
<dbReference type="GO" id="GO:0005886">
    <property type="term" value="C:plasma membrane"/>
    <property type="evidence" value="ECO:0007669"/>
    <property type="project" value="UniProtKB-SubCell"/>
</dbReference>
<dbReference type="EMBL" id="FNWJ01000001">
    <property type="protein sequence ID" value="SEH11147.1"/>
    <property type="molecule type" value="Genomic_DNA"/>
</dbReference>
<evidence type="ECO:0000256" key="4">
    <source>
        <dbReference type="ARBA" id="ARBA00022989"/>
    </source>
</evidence>
<gene>
    <name evidence="8" type="ORF">SAMN02745716_0673</name>
</gene>
<feature type="transmembrane region" description="Helical" evidence="6">
    <location>
        <begin position="360"/>
        <end position="377"/>
    </location>
</feature>
<keyword evidence="3 6" id="KW-0812">Transmembrane</keyword>
<accession>A0A1H6FJV5</accession>
<feature type="transmembrane region" description="Helical" evidence="6">
    <location>
        <begin position="296"/>
        <end position="319"/>
    </location>
</feature>